<dbReference type="SUPFAM" id="SSF158997">
    <property type="entry name" value="Trm112p-like"/>
    <property type="match status" value="1"/>
</dbReference>
<dbReference type="PANTHER" id="PTHR33505">
    <property type="entry name" value="ZGC:162634"/>
    <property type="match status" value="1"/>
</dbReference>
<dbReference type="NCBIfam" id="NF038101">
    <property type="entry name" value="Trm112_arch"/>
    <property type="match status" value="1"/>
</dbReference>
<dbReference type="PANTHER" id="PTHR33505:SF4">
    <property type="entry name" value="PROTEIN PREY, MITOCHONDRIAL"/>
    <property type="match status" value="1"/>
</dbReference>
<evidence type="ECO:0008006" key="2">
    <source>
        <dbReference type="Google" id="ProtNLM"/>
    </source>
</evidence>
<organism evidence="1">
    <name type="scientific">uncultured Methanosarcinales archaeon</name>
    <dbReference type="NCBI Taxonomy" id="183757"/>
    <lineage>
        <taxon>Archaea</taxon>
        <taxon>Methanobacteriati</taxon>
        <taxon>Methanobacteriota</taxon>
        <taxon>Stenosarchaea group</taxon>
        <taxon>Methanomicrobia</taxon>
        <taxon>Methanosarcinales</taxon>
        <taxon>environmental samples</taxon>
    </lineage>
</organism>
<sequence>MMKKELMDILACPICKGDLELNVTDMSDSVDEVITGTLYCQKCDEYYPIEDGIPNMLPPNLRD</sequence>
<evidence type="ECO:0000313" key="1">
    <source>
        <dbReference type="EMBL" id="QNT35569.1"/>
    </source>
</evidence>
<name>A0A7H1KNQ5_9EURY</name>
<protein>
    <recommendedName>
        <fullName evidence="2">Trm112 family protein</fullName>
    </recommendedName>
</protein>
<dbReference type="Gene3D" id="2.20.25.10">
    <property type="match status" value="1"/>
</dbReference>
<proteinExistence type="predicted"/>
<dbReference type="AlphaFoldDB" id="A0A7H1KNQ5"/>
<reference evidence="1" key="1">
    <citation type="submission" date="2020-07" db="EMBL/GenBank/DDBJ databases">
        <title>Unique genomic features of the anaerobic methanotrophic archaea.</title>
        <authorList>
            <person name="Chadwick G.L."/>
            <person name="Skennerton C.T."/>
            <person name="Laso-Perez R."/>
            <person name="Leu A.O."/>
            <person name="Speth D.R."/>
            <person name="Yu H."/>
            <person name="Morgan-Lang C."/>
            <person name="Hatzenpichler R."/>
            <person name="Goudeau D."/>
            <person name="Malmstrom R."/>
            <person name="Brazelton W.J."/>
            <person name="Woyke T."/>
            <person name="Hallam S.J."/>
            <person name="Tyson G.W."/>
            <person name="Wegener G."/>
            <person name="Boetius A."/>
            <person name="Orphan V."/>
        </authorList>
    </citation>
    <scope>NUCLEOTIDE SEQUENCE</scope>
</reference>
<dbReference type="Pfam" id="PF03966">
    <property type="entry name" value="Trm112p"/>
    <property type="match status" value="1"/>
</dbReference>
<accession>A0A7H1KNQ5</accession>
<dbReference type="InterPro" id="IPR005651">
    <property type="entry name" value="Trm112-like"/>
</dbReference>
<dbReference type="EMBL" id="MT776526">
    <property type="protein sequence ID" value="QNT35569.1"/>
    <property type="molecule type" value="Genomic_DNA"/>
</dbReference>
<gene>
    <name evidence="1" type="ORF">HCAOCCDF_00017</name>
</gene>